<reference evidence="2" key="1">
    <citation type="submission" date="2023-10" db="EMBL/GenBank/DDBJ databases">
        <title>Genome sequence of Blautia coccoides DSM 935.</title>
        <authorList>
            <person name="Boeer T."/>
            <person name="Bengelsdorf F.R."/>
            <person name="Daniel R."/>
            <person name="Poehlein A."/>
        </authorList>
    </citation>
    <scope>NUCLEOTIDE SEQUENCE [LARGE SCALE GENOMIC DNA]</scope>
    <source>
        <strain evidence="2">DSM 935</strain>
    </source>
</reference>
<evidence type="ECO:0000259" key="1">
    <source>
        <dbReference type="Pfam" id="PF17295"/>
    </source>
</evidence>
<feature type="domain" description="DUF5348" evidence="1">
    <location>
        <begin position="7"/>
        <end position="75"/>
    </location>
</feature>
<evidence type="ECO:0000313" key="2">
    <source>
        <dbReference type="EMBL" id="WPX72337.1"/>
    </source>
</evidence>
<protein>
    <recommendedName>
        <fullName evidence="1">DUF5348 domain-containing protein</fullName>
    </recommendedName>
</protein>
<proteinExistence type="predicted"/>
<dbReference type="EMBL" id="CP136422">
    <property type="protein sequence ID" value="WPX72337.1"/>
    <property type="molecule type" value="Genomic_DNA"/>
</dbReference>
<gene>
    <name evidence="2" type="ORF">BLCOC_06730</name>
</gene>
<sequence>MRDAREGVLVYNTEIQRFDIRFGLEEYYGGLHCGECFEIQAKGIWIPVRIELSYPDEWYLVGLPHIDLNGLQVRI</sequence>
<dbReference type="Proteomes" id="UP001325248">
    <property type="component" value="Chromosome"/>
</dbReference>
<dbReference type="Pfam" id="PF17295">
    <property type="entry name" value="DUF5348"/>
    <property type="match status" value="1"/>
</dbReference>
<name>A0ABZ0U554_9FIRM</name>
<evidence type="ECO:0000313" key="3">
    <source>
        <dbReference type="Proteomes" id="UP001325248"/>
    </source>
</evidence>
<accession>A0ABZ0U554</accession>
<dbReference type="InterPro" id="IPR035255">
    <property type="entry name" value="DUF5348"/>
</dbReference>
<keyword evidence="3" id="KW-1185">Reference proteome</keyword>
<dbReference type="Gene3D" id="2.40.10.390">
    <property type="match status" value="1"/>
</dbReference>
<organism evidence="2 3">
    <name type="scientific">Blautia producta</name>
    <dbReference type="NCBI Taxonomy" id="33035"/>
    <lineage>
        <taxon>Bacteria</taxon>
        <taxon>Bacillati</taxon>
        <taxon>Bacillota</taxon>
        <taxon>Clostridia</taxon>
        <taxon>Lachnospirales</taxon>
        <taxon>Lachnospiraceae</taxon>
        <taxon>Blautia</taxon>
    </lineage>
</organism>